<dbReference type="Proteomes" id="UP001355207">
    <property type="component" value="Chromosome 11"/>
</dbReference>
<name>A0AAX4K881_9TREE</name>
<proteinExistence type="predicted"/>
<keyword evidence="2" id="KW-0472">Membrane</keyword>
<dbReference type="GeneID" id="91098689"/>
<evidence type="ECO:0000256" key="1">
    <source>
        <dbReference type="SAM" id="MobiDB-lite"/>
    </source>
</evidence>
<feature type="region of interest" description="Disordered" evidence="1">
    <location>
        <begin position="173"/>
        <end position="193"/>
    </location>
</feature>
<dbReference type="RefSeq" id="XP_066079819.1">
    <property type="nucleotide sequence ID" value="XM_066223722.1"/>
</dbReference>
<keyword evidence="4" id="KW-1185">Reference proteome</keyword>
<keyword evidence="2" id="KW-1133">Transmembrane helix</keyword>
<keyword evidence="2" id="KW-0812">Transmembrane</keyword>
<dbReference type="EMBL" id="CP144108">
    <property type="protein sequence ID" value="WWC93057.1"/>
    <property type="molecule type" value="Genomic_DNA"/>
</dbReference>
<evidence type="ECO:0000313" key="3">
    <source>
        <dbReference type="EMBL" id="WWC93057.1"/>
    </source>
</evidence>
<gene>
    <name evidence="3" type="ORF">L201_008021</name>
</gene>
<evidence type="ECO:0000313" key="4">
    <source>
        <dbReference type="Proteomes" id="UP001355207"/>
    </source>
</evidence>
<organism evidence="3 4">
    <name type="scientific">Kwoniella dendrophila CBS 6074</name>
    <dbReference type="NCBI Taxonomy" id="1295534"/>
    <lineage>
        <taxon>Eukaryota</taxon>
        <taxon>Fungi</taxon>
        <taxon>Dikarya</taxon>
        <taxon>Basidiomycota</taxon>
        <taxon>Agaricomycotina</taxon>
        <taxon>Tremellomycetes</taxon>
        <taxon>Tremellales</taxon>
        <taxon>Cryptococcaceae</taxon>
        <taxon>Kwoniella</taxon>
    </lineage>
</organism>
<dbReference type="AlphaFoldDB" id="A0AAX4K881"/>
<feature type="transmembrane region" description="Helical" evidence="2">
    <location>
        <begin position="38"/>
        <end position="59"/>
    </location>
</feature>
<protein>
    <submittedName>
        <fullName evidence="3">Uncharacterized protein</fullName>
    </submittedName>
</protein>
<sequence length="193" mass="21491">MYISIPHTESYPRSLEPRLTWGSSGASGSSSSFNPAKVFIPVFAVFFAIVAITILITCIRRADIHRRLHTSAPPPRIDMIQRSNPITHNYNQYQPRSSSPFTIDSPTVTVTPFPAPTTTTTTTTSNLPTMNYNTNNNATSNDQSVIQTIPTAYQSTPTARSTINDLPNYTRSYNGMNMNMPPTYEEASRIPRR</sequence>
<evidence type="ECO:0000256" key="2">
    <source>
        <dbReference type="SAM" id="Phobius"/>
    </source>
</evidence>
<reference evidence="3 4" key="1">
    <citation type="submission" date="2024-01" db="EMBL/GenBank/DDBJ databases">
        <title>Comparative genomics of Cryptococcus and Kwoniella reveals pathogenesis evolution and contrasting modes of karyotype evolution via chromosome fusion or intercentromeric recombination.</title>
        <authorList>
            <person name="Coelho M.A."/>
            <person name="David-Palma M."/>
            <person name="Shea T."/>
            <person name="Bowers K."/>
            <person name="McGinley-Smith S."/>
            <person name="Mohammad A.W."/>
            <person name="Gnirke A."/>
            <person name="Yurkov A.M."/>
            <person name="Nowrousian M."/>
            <person name="Sun S."/>
            <person name="Cuomo C.A."/>
            <person name="Heitman J."/>
        </authorList>
    </citation>
    <scope>NUCLEOTIDE SEQUENCE [LARGE SCALE GENOMIC DNA]</scope>
    <source>
        <strain evidence="3 4">CBS 6074</strain>
    </source>
</reference>
<accession>A0AAX4K881</accession>